<sequence length="48" mass="5731">MKVTFRILCHFTYNQGVFQDSLYSPITWYFFQFSKQAIHNKASPIPTK</sequence>
<accession>A0A2P6SK94</accession>
<evidence type="ECO:0000313" key="1">
    <source>
        <dbReference type="EMBL" id="PRQ59097.1"/>
    </source>
</evidence>
<dbReference type="AlphaFoldDB" id="A0A2P6SK94"/>
<dbReference type="Proteomes" id="UP000238479">
    <property type="component" value="Chromosome 1"/>
</dbReference>
<dbReference type="EMBL" id="PDCK01000039">
    <property type="protein sequence ID" value="PRQ59097.1"/>
    <property type="molecule type" value="Genomic_DNA"/>
</dbReference>
<evidence type="ECO:0000313" key="2">
    <source>
        <dbReference type="Proteomes" id="UP000238479"/>
    </source>
</evidence>
<organism evidence="1 2">
    <name type="scientific">Rosa chinensis</name>
    <name type="common">China rose</name>
    <dbReference type="NCBI Taxonomy" id="74649"/>
    <lineage>
        <taxon>Eukaryota</taxon>
        <taxon>Viridiplantae</taxon>
        <taxon>Streptophyta</taxon>
        <taxon>Embryophyta</taxon>
        <taxon>Tracheophyta</taxon>
        <taxon>Spermatophyta</taxon>
        <taxon>Magnoliopsida</taxon>
        <taxon>eudicotyledons</taxon>
        <taxon>Gunneridae</taxon>
        <taxon>Pentapetalae</taxon>
        <taxon>rosids</taxon>
        <taxon>fabids</taxon>
        <taxon>Rosales</taxon>
        <taxon>Rosaceae</taxon>
        <taxon>Rosoideae</taxon>
        <taxon>Rosoideae incertae sedis</taxon>
        <taxon>Rosa</taxon>
    </lineage>
</organism>
<name>A0A2P6SK94_ROSCH</name>
<protein>
    <submittedName>
        <fullName evidence="1">Uncharacterized protein</fullName>
    </submittedName>
</protein>
<keyword evidence="2" id="KW-1185">Reference proteome</keyword>
<proteinExistence type="predicted"/>
<reference evidence="1 2" key="1">
    <citation type="journal article" date="2018" name="Nat. Genet.">
        <title>The Rosa genome provides new insights in the design of modern roses.</title>
        <authorList>
            <person name="Bendahmane M."/>
        </authorList>
    </citation>
    <scope>NUCLEOTIDE SEQUENCE [LARGE SCALE GENOMIC DNA]</scope>
    <source>
        <strain evidence="2">cv. Old Blush</strain>
    </source>
</reference>
<dbReference type="Gramene" id="PRQ59097">
    <property type="protein sequence ID" value="PRQ59097"/>
    <property type="gene ID" value="RchiOBHm_Chr1g0366441"/>
</dbReference>
<gene>
    <name evidence="1" type="ORF">RchiOBHm_Chr1g0366441</name>
</gene>
<comment type="caution">
    <text evidence="1">The sequence shown here is derived from an EMBL/GenBank/DDBJ whole genome shotgun (WGS) entry which is preliminary data.</text>
</comment>